<feature type="region of interest" description="Disordered" evidence="1">
    <location>
        <begin position="33"/>
        <end position="67"/>
    </location>
</feature>
<proteinExistence type="predicted"/>
<evidence type="ECO:0000313" key="3">
    <source>
        <dbReference type="Proteomes" id="UP001212326"/>
    </source>
</evidence>
<dbReference type="Proteomes" id="UP001212326">
    <property type="component" value="Chromosome"/>
</dbReference>
<dbReference type="RefSeq" id="WP_270085444.1">
    <property type="nucleotide sequence ID" value="NZ_CP115300.1"/>
</dbReference>
<keyword evidence="3" id="KW-1185">Reference proteome</keyword>
<sequence length="67" mass="6562">MDGAEVVDEGQVDDTAGGACRTGQALGVGQLAAAGLGPRGPQRRGGLVGAAGPSTPAQPRFFSRAAR</sequence>
<accession>A0ABY7PF34</accession>
<protein>
    <submittedName>
        <fullName evidence="2">Uncharacterized protein</fullName>
    </submittedName>
</protein>
<reference evidence="2 3" key="1">
    <citation type="submission" date="2022-12" db="EMBL/GenBank/DDBJ databases">
        <authorList>
            <person name="Mo P."/>
        </authorList>
    </citation>
    <scope>NUCLEOTIDE SEQUENCE [LARGE SCALE GENOMIC DNA]</scope>
    <source>
        <strain evidence="2 3">HUAS 2-6</strain>
    </source>
</reference>
<evidence type="ECO:0000256" key="1">
    <source>
        <dbReference type="SAM" id="MobiDB-lite"/>
    </source>
</evidence>
<gene>
    <name evidence="2" type="ORF">O1G22_37895</name>
</gene>
<evidence type="ECO:0000313" key="2">
    <source>
        <dbReference type="EMBL" id="WBO68187.1"/>
    </source>
</evidence>
<name>A0ABY7PF34_9ACTN</name>
<organism evidence="2 3">
    <name type="scientific">Streptomyces camelliae</name>
    <dbReference type="NCBI Taxonomy" id="3004093"/>
    <lineage>
        <taxon>Bacteria</taxon>
        <taxon>Bacillati</taxon>
        <taxon>Actinomycetota</taxon>
        <taxon>Actinomycetes</taxon>
        <taxon>Kitasatosporales</taxon>
        <taxon>Streptomycetaceae</taxon>
        <taxon>Streptomyces</taxon>
    </lineage>
</organism>
<dbReference type="EMBL" id="CP115300">
    <property type="protein sequence ID" value="WBO68187.1"/>
    <property type="molecule type" value="Genomic_DNA"/>
</dbReference>